<dbReference type="AlphaFoldDB" id="A0AAW1RDJ4"/>
<dbReference type="EMBL" id="JALJOU010000047">
    <property type="protein sequence ID" value="KAK9831341.1"/>
    <property type="molecule type" value="Genomic_DNA"/>
</dbReference>
<feature type="compositionally biased region" description="Low complexity" evidence="1">
    <location>
        <begin position="204"/>
        <end position="214"/>
    </location>
</feature>
<protein>
    <submittedName>
        <fullName evidence="2">Uncharacterized protein</fullName>
    </submittedName>
</protein>
<evidence type="ECO:0000256" key="1">
    <source>
        <dbReference type="SAM" id="MobiDB-lite"/>
    </source>
</evidence>
<organism evidence="2 3">
    <name type="scientific">Elliptochloris bilobata</name>
    <dbReference type="NCBI Taxonomy" id="381761"/>
    <lineage>
        <taxon>Eukaryota</taxon>
        <taxon>Viridiplantae</taxon>
        <taxon>Chlorophyta</taxon>
        <taxon>core chlorophytes</taxon>
        <taxon>Trebouxiophyceae</taxon>
        <taxon>Trebouxiophyceae incertae sedis</taxon>
        <taxon>Elliptochloris clade</taxon>
        <taxon>Elliptochloris</taxon>
    </lineage>
</organism>
<sequence length="330" mass="34100">MDPPGPVNPVLEQVARLLRSLARASGADADRLLAQFTSGSGIGALAAGLQECLAAGAEPAGALVWDPRRTGTQQGSPASAGGLAAAVLLLMRLVQQRDAWRRAGRTERDAAAAACVALLGVALEGRVRDFQLRDFGPLLGVLLAVAACDVQATSVAIEAGLARRLAGVLTVEPWEEDGGPYRAAAAALAAKLVAGSKALAAKAPPATAAAQEPAPLTPGLESQPSTQRPPLRYRDAAVLARGLRGALDRFSEPEGERVLSEEGAADALRALRSLADAHASIAQDMVDSDFAIQCDRIADKVQQAETRALADGLLEKMAELATAYRADLVD</sequence>
<keyword evidence="3" id="KW-1185">Reference proteome</keyword>
<evidence type="ECO:0000313" key="3">
    <source>
        <dbReference type="Proteomes" id="UP001445335"/>
    </source>
</evidence>
<name>A0AAW1RDJ4_9CHLO</name>
<evidence type="ECO:0000313" key="2">
    <source>
        <dbReference type="EMBL" id="KAK9831341.1"/>
    </source>
</evidence>
<comment type="caution">
    <text evidence="2">The sequence shown here is derived from an EMBL/GenBank/DDBJ whole genome shotgun (WGS) entry which is preliminary data.</text>
</comment>
<dbReference type="Proteomes" id="UP001445335">
    <property type="component" value="Unassembled WGS sequence"/>
</dbReference>
<gene>
    <name evidence="2" type="ORF">WJX81_003794</name>
</gene>
<proteinExistence type="predicted"/>
<accession>A0AAW1RDJ4</accession>
<reference evidence="2 3" key="1">
    <citation type="journal article" date="2024" name="Nat. Commun.">
        <title>Phylogenomics reveals the evolutionary origins of lichenization in chlorophyte algae.</title>
        <authorList>
            <person name="Puginier C."/>
            <person name="Libourel C."/>
            <person name="Otte J."/>
            <person name="Skaloud P."/>
            <person name="Haon M."/>
            <person name="Grisel S."/>
            <person name="Petersen M."/>
            <person name="Berrin J.G."/>
            <person name="Delaux P.M."/>
            <person name="Dal Grande F."/>
            <person name="Keller J."/>
        </authorList>
    </citation>
    <scope>NUCLEOTIDE SEQUENCE [LARGE SCALE GENOMIC DNA]</scope>
    <source>
        <strain evidence="2 3">SAG 245.80</strain>
    </source>
</reference>
<feature type="region of interest" description="Disordered" evidence="1">
    <location>
        <begin position="204"/>
        <end position="228"/>
    </location>
</feature>